<accession>A0AAD1H8J0</accession>
<dbReference type="PANTHER" id="PTHR11941:SF54">
    <property type="entry name" value="ENOYL-COA HYDRATASE, MITOCHONDRIAL"/>
    <property type="match status" value="1"/>
</dbReference>
<comment type="catalytic activity">
    <reaction evidence="5">
        <text>a (3S)-3-hydroxyacyl-CoA = a (2E)-enoyl-CoA + H2O</text>
        <dbReference type="Rhea" id="RHEA:16105"/>
        <dbReference type="ChEBI" id="CHEBI:15377"/>
        <dbReference type="ChEBI" id="CHEBI:57318"/>
        <dbReference type="ChEBI" id="CHEBI:58856"/>
        <dbReference type="EC" id="4.2.1.17"/>
    </reaction>
</comment>
<dbReference type="SUPFAM" id="SSF52096">
    <property type="entry name" value="ClpP/crotonase"/>
    <property type="match status" value="1"/>
</dbReference>
<evidence type="ECO:0000313" key="8">
    <source>
        <dbReference type="EMBL" id="BBX00066.1"/>
    </source>
</evidence>
<dbReference type="CDD" id="cd06558">
    <property type="entry name" value="crotonase-like"/>
    <property type="match status" value="1"/>
</dbReference>
<evidence type="ECO:0000256" key="2">
    <source>
        <dbReference type="ARBA" id="ARBA00005254"/>
    </source>
</evidence>
<proteinExistence type="inferred from homology"/>
<gene>
    <name evidence="8" type="ORF">MMOR_10020</name>
</gene>
<reference evidence="8 9" key="1">
    <citation type="journal article" date="2019" name="Emerg. Microbes Infect.">
        <title>Comprehensive subspecies identification of 175 nontuberculous mycobacteria species based on 7547 genomic profiles.</title>
        <authorList>
            <person name="Matsumoto Y."/>
            <person name="Kinjo T."/>
            <person name="Motooka D."/>
            <person name="Nabeya D."/>
            <person name="Jung N."/>
            <person name="Uechi K."/>
            <person name="Horii T."/>
            <person name="Iida T."/>
            <person name="Fujita J."/>
            <person name="Nakamura S."/>
        </authorList>
    </citation>
    <scope>NUCLEOTIDE SEQUENCE [LARGE SCALE GENOMIC DNA]</scope>
    <source>
        <strain evidence="8 9">JCM 6375</strain>
    </source>
</reference>
<organism evidence="8 9">
    <name type="scientific">Mycolicibacterium moriokaense</name>
    <dbReference type="NCBI Taxonomy" id="39691"/>
    <lineage>
        <taxon>Bacteria</taxon>
        <taxon>Bacillati</taxon>
        <taxon>Actinomycetota</taxon>
        <taxon>Actinomycetes</taxon>
        <taxon>Mycobacteriales</taxon>
        <taxon>Mycobacteriaceae</taxon>
        <taxon>Mycolicibacterium</taxon>
    </lineage>
</organism>
<evidence type="ECO:0000256" key="5">
    <source>
        <dbReference type="ARBA" id="ARBA00023709"/>
    </source>
</evidence>
<name>A0AAD1H8J0_9MYCO</name>
<dbReference type="AlphaFoldDB" id="A0AAD1H8J0"/>
<keyword evidence="3" id="KW-0276">Fatty acid metabolism</keyword>
<evidence type="ECO:0000256" key="4">
    <source>
        <dbReference type="ARBA" id="ARBA00023098"/>
    </source>
</evidence>
<dbReference type="Pfam" id="PF00378">
    <property type="entry name" value="ECH_1"/>
    <property type="match status" value="1"/>
</dbReference>
<comment type="similarity">
    <text evidence="2 7">Belongs to the enoyl-CoA hydratase/isomerase family.</text>
</comment>
<protein>
    <submittedName>
        <fullName evidence="8">Enoyl-CoA hydratase</fullName>
    </submittedName>
</protein>
<evidence type="ECO:0000256" key="7">
    <source>
        <dbReference type="RuleBase" id="RU003707"/>
    </source>
</evidence>
<dbReference type="PROSITE" id="PS00166">
    <property type="entry name" value="ENOYL_COA_HYDRATASE"/>
    <property type="match status" value="1"/>
</dbReference>
<dbReference type="KEGG" id="mmor:MMOR_10020"/>
<keyword evidence="9" id="KW-1185">Reference proteome</keyword>
<comment type="function">
    <text evidence="1">Could possibly oxidize fatty acids using specific components.</text>
</comment>
<dbReference type="EMBL" id="AP022560">
    <property type="protein sequence ID" value="BBX00066.1"/>
    <property type="molecule type" value="Genomic_DNA"/>
</dbReference>
<dbReference type="InterPro" id="IPR029045">
    <property type="entry name" value="ClpP/crotonase-like_dom_sf"/>
</dbReference>
<evidence type="ECO:0000256" key="3">
    <source>
        <dbReference type="ARBA" id="ARBA00022832"/>
    </source>
</evidence>
<dbReference type="GO" id="GO:0004300">
    <property type="term" value="F:enoyl-CoA hydratase activity"/>
    <property type="evidence" value="ECO:0007669"/>
    <property type="project" value="UniProtKB-EC"/>
</dbReference>
<sequence length="274" mass="28993">MGPAVTARATPRERGVHTGDVAVEVLANHVAVIEIRRPPNNFFDAPLIEEITEVLDELQVKDAARAVVLAAQGKHFCAGADFAGTSGAAEVSPDEGARALYAAAARIFRAELPVVAALQGAAIGGGLGLALAADFRVASPESRFSANFSRLGFHHGFGLTVTLPRAVGAQHAADLLLTGRRIGGEEAYRLGLVDRLVETSEIRSAAVEFARELATAAPLAVRSIRKTLRAGLADEVAKATEHERSEQAWLRTTEDFAEGVQASAERRDPLFTGR</sequence>
<dbReference type="GO" id="GO:0006635">
    <property type="term" value="P:fatty acid beta-oxidation"/>
    <property type="evidence" value="ECO:0007669"/>
    <property type="project" value="TreeGrafter"/>
</dbReference>
<dbReference type="InterPro" id="IPR001753">
    <property type="entry name" value="Enoyl-CoA_hydra/iso"/>
</dbReference>
<dbReference type="InterPro" id="IPR018376">
    <property type="entry name" value="Enoyl-CoA_hyd/isom_CS"/>
</dbReference>
<keyword evidence="4" id="KW-0443">Lipid metabolism</keyword>
<evidence type="ECO:0000313" key="9">
    <source>
        <dbReference type="Proteomes" id="UP000466681"/>
    </source>
</evidence>
<evidence type="ECO:0000256" key="6">
    <source>
        <dbReference type="ARBA" id="ARBA00023717"/>
    </source>
</evidence>
<dbReference type="Proteomes" id="UP000466681">
    <property type="component" value="Chromosome"/>
</dbReference>
<dbReference type="PANTHER" id="PTHR11941">
    <property type="entry name" value="ENOYL-COA HYDRATASE-RELATED"/>
    <property type="match status" value="1"/>
</dbReference>
<dbReference type="Gene3D" id="3.90.226.10">
    <property type="entry name" value="2-enoyl-CoA Hydratase, Chain A, domain 1"/>
    <property type="match status" value="1"/>
</dbReference>
<evidence type="ECO:0000256" key="1">
    <source>
        <dbReference type="ARBA" id="ARBA00002994"/>
    </source>
</evidence>
<comment type="catalytic activity">
    <reaction evidence="6">
        <text>a 4-saturated-(3S)-3-hydroxyacyl-CoA = a (3E)-enoyl-CoA + H2O</text>
        <dbReference type="Rhea" id="RHEA:20724"/>
        <dbReference type="ChEBI" id="CHEBI:15377"/>
        <dbReference type="ChEBI" id="CHEBI:58521"/>
        <dbReference type="ChEBI" id="CHEBI:137480"/>
        <dbReference type="EC" id="4.2.1.17"/>
    </reaction>
</comment>